<reference evidence="2" key="1">
    <citation type="journal article" date="2020" name="Nature">
        <title>Giant virus diversity and host interactions through global metagenomics.</title>
        <authorList>
            <person name="Schulz F."/>
            <person name="Roux S."/>
            <person name="Paez-Espino D."/>
            <person name="Jungbluth S."/>
            <person name="Walsh D.A."/>
            <person name="Denef V.J."/>
            <person name="McMahon K.D."/>
            <person name="Konstantinidis K.T."/>
            <person name="Eloe-Fadrosh E.A."/>
            <person name="Kyrpides N.C."/>
            <person name="Woyke T."/>
        </authorList>
    </citation>
    <scope>NUCLEOTIDE SEQUENCE</scope>
    <source>
        <strain evidence="2">GVMAG-M-3300027770-73</strain>
    </source>
</reference>
<dbReference type="Pfam" id="PF13403">
    <property type="entry name" value="Hint_2"/>
    <property type="match status" value="1"/>
</dbReference>
<sequence>MATSINFPSYSTLYTYAILGGTTITSVGTGTTINNSQVNNIVPLYGVSPNTNSSVSGSYTGGNLQSGPLPPASTAISELGTTSSTTSATLIGAIKSLAVVPIQFTNSTIPTTFSSPIADQAVVYEYTGSGDLNFNAITTFSGPGQIVIRMNSTLNPPPNINFKASFSQTILATTSASNIYWYSPAQINDESGGQFLYGIFVAGTLISLKQSTTVTGNLYSNAVVSLIGNTISTTNLNDIYFLTDLSYNELNTYTILGGGTITNNTSVVINSSSSNYGYGTSSGSITGTGTFTGGIQNNYPNSAAAYAQILNLYLNVGYVINSSPFYSFPTSSATITPGSYGPSNGNDIDLTGQTITFSGSGQYIISVYNSYTSYIKFTNCTFIYNGVDPSSIFWYSNNGITVIGPTTIPGIFLSYGQDTTYTPFITGINTIFDGNLYAWNLISGSTNQGDTTLTSVILNPQTACFLKGTKILTDRGYFPIEELKIEDNVIIHGSILDNSEVVLYEKIQSSPIRWIGKFNSYRHDASDLPVCFKVGSLGEFLPEKDLFVSPGHRMILDGKMVVAKNLVNGETIVQEDTHETIEYYHFELDCHGIIMTEGVLSETFLELGDSKLAFDIF</sequence>
<feature type="domain" description="Hedgehog/Intein (Hint)" evidence="1">
    <location>
        <begin position="464"/>
        <end position="606"/>
    </location>
</feature>
<dbReference type="InterPro" id="IPR036844">
    <property type="entry name" value="Hint_dom_sf"/>
</dbReference>
<dbReference type="SUPFAM" id="SSF51294">
    <property type="entry name" value="Hedgehog/intein (Hint) domain"/>
    <property type="match status" value="1"/>
</dbReference>
<evidence type="ECO:0000259" key="1">
    <source>
        <dbReference type="Pfam" id="PF13403"/>
    </source>
</evidence>
<accession>A0A6C0LGS2</accession>
<dbReference type="InterPro" id="IPR028992">
    <property type="entry name" value="Hedgehog/Intein_dom"/>
</dbReference>
<name>A0A6C0LGS2_9ZZZZ</name>
<dbReference type="Gene3D" id="2.170.16.10">
    <property type="entry name" value="Hedgehog/Intein (Hint) domain"/>
    <property type="match status" value="1"/>
</dbReference>
<proteinExistence type="predicted"/>
<protein>
    <recommendedName>
        <fullName evidence="1">Hedgehog/Intein (Hint) domain-containing protein</fullName>
    </recommendedName>
</protein>
<evidence type="ECO:0000313" key="2">
    <source>
        <dbReference type="EMBL" id="QHU28332.1"/>
    </source>
</evidence>
<dbReference type="AlphaFoldDB" id="A0A6C0LGS2"/>
<dbReference type="EMBL" id="MN740471">
    <property type="protein sequence ID" value="QHU28332.1"/>
    <property type="molecule type" value="Genomic_DNA"/>
</dbReference>
<organism evidence="2">
    <name type="scientific">viral metagenome</name>
    <dbReference type="NCBI Taxonomy" id="1070528"/>
    <lineage>
        <taxon>unclassified sequences</taxon>
        <taxon>metagenomes</taxon>
        <taxon>organismal metagenomes</taxon>
    </lineage>
</organism>